<evidence type="ECO:0000256" key="1">
    <source>
        <dbReference type="SAM" id="MobiDB-lite"/>
    </source>
</evidence>
<comment type="caution">
    <text evidence="2">The sequence shown here is derived from an EMBL/GenBank/DDBJ whole genome shotgun (WGS) entry which is preliminary data.</text>
</comment>
<keyword evidence="3" id="KW-1185">Reference proteome</keyword>
<name>A0AAJ0G871_9PEZI</name>
<dbReference type="EMBL" id="JAWDJX010000023">
    <property type="protein sequence ID" value="KAK3051928.1"/>
    <property type="molecule type" value="Genomic_DNA"/>
</dbReference>
<protein>
    <submittedName>
        <fullName evidence="2">Uncharacterized protein</fullName>
    </submittedName>
</protein>
<gene>
    <name evidence="2" type="ORF">LTR09_006882</name>
</gene>
<evidence type="ECO:0000313" key="2">
    <source>
        <dbReference type="EMBL" id="KAK3051928.1"/>
    </source>
</evidence>
<reference evidence="2" key="1">
    <citation type="submission" date="2023-04" db="EMBL/GenBank/DDBJ databases">
        <title>Black Yeasts Isolated from many extreme environments.</title>
        <authorList>
            <person name="Coleine C."/>
            <person name="Stajich J.E."/>
            <person name="Selbmann L."/>
        </authorList>
    </citation>
    <scope>NUCLEOTIDE SEQUENCE</scope>
    <source>
        <strain evidence="2">CCFEE 5312</strain>
    </source>
</reference>
<sequence length="303" mass="32900">MENGLGQRDTRRRGSFSRLLTRLRSALRRRGRGNRDAVASSRTAVVENSREATAIDNLVEDASLTGTIPPVHEVANTSTLPALKDDMVLVPDDDDSAMTSNDIPLRSPPMRAPRSCLSQEKAQALFDKYGVKYEPFDVPIASRERSMRVERPIRVIIHWTCHDCNTQFGPSKTCVGCGHRRCTDCPRIPPKLAKEALDNTQIGSNGRPDAAAGERLDVGGLTCAMVVEASEESMPTPVIGPALPTMLEARSPEDLATNDVSTKLQLPKEATPPPDPALLQSVNDKLAHLTVRSTTTEPSTTAT</sequence>
<feature type="region of interest" description="Disordered" evidence="1">
    <location>
        <begin position="253"/>
        <end position="279"/>
    </location>
</feature>
<dbReference type="Proteomes" id="UP001271007">
    <property type="component" value="Unassembled WGS sequence"/>
</dbReference>
<feature type="region of interest" description="Disordered" evidence="1">
    <location>
        <begin position="28"/>
        <end position="47"/>
    </location>
</feature>
<dbReference type="AlphaFoldDB" id="A0AAJ0G871"/>
<accession>A0AAJ0G871</accession>
<proteinExistence type="predicted"/>
<organism evidence="2 3">
    <name type="scientific">Extremus antarcticus</name>
    <dbReference type="NCBI Taxonomy" id="702011"/>
    <lineage>
        <taxon>Eukaryota</taxon>
        <taxon>Fungi</taxon>
        <taxon>Dikarya</taxon>
        <taxon>Ascomycota</taxon>
        <taxon>Pezizomycotina</taxon>
        <taxon>Dothideomycetes</taxon>
        <taxon>Dothideomycetidae</taxon>
        <taxon>Mycosphaerellales</taxon>
        <taxon>Extremaceae</taxon>
        <taxon>Extremus</taxon>
    </lineage>
</organism>
<evidence type="ECO:0000313" key="3">
    <source>
        <dbReference type="Proteomes" id="UP001271007"/>
    </source>
</evidence>